<reference evidence="2" key="1">
    <citation type="journal article" date="2021" name="PeerJ">
        <title>Extensive microbial diversity within the chicken gut microbiome revealed by metagenomics and culture.</title>
        <authorList>
            <person name="Gilroy R."/>
            <person name="Ravi A."/>
            <person name="Getino M."/>
            <person name="Pursley I."/>
            <person name="Horton D.L."/>
            <person name="Alikhan N.F."/>
            <person name="Baker D."/>
            <person name="Gharbi K."/>
            <person name="Hall N."/>
            <person name="Watson M."/>
            <person name="Adriaenssens E.M."/>
            <person name="Foster-Nyarko E."/>
            <person name="Jarju S."/>
            <person name="Secka A."/>
            <person name="Antonio M."/>
            <person name="Oren A."/>
            <person name="Chaudhuri R.R."/>
            <person name="La Ragione R."/>
            <person name="Hildebrand F."/>
            <person name="Pallen M.J."/>
        </authorList>
    </citation>
    <scope>NUCLEOTIDE SEQUENCE</scope>
    <source>
        <strain evidence="2">811</strain>
    </source>
</reference>
<dbReference type="AlphaFoldDB" id="A0A9D2AFU3"/>
<evidence type="ECO:0000313" key="2">
    <source>
        <dbReference type="EMBL" id="HIX07330.1"/>
    </source>
</evidence>
<dbReference type="SUPFAM" id="SSF53850">
    <property type="entry name" value="Periplasmic binding protein-like II"/>
    <property type="match status" value="1"/>
</dbReference>
<keyword evidence="1" id="KW-0732">Signal</keyword>
<name>A0A9D2AFU3_9FIRM</name>
<sequence>MKAFSKPVKIALLCALALCILLFSCLFAYPASNRRGEQLPQEYAGILRLWHIDSFEGGVGSRAAFLRGAAKIFEKKNGIYVLITVHTPTSAAIAAQDGLPDLLSYGTYLDFAAEIAQPLGGEKFPFATAGGKGYALPWCRGNYFLFTRDGDFSDVSESNTLFSDGGTLMDAAAYTAGLTGNFPVMQSTAAYVQFLNGKYKYMLGTQRDLFRFRTRKAEVQAKALSSFCDLYQYLSILSEEEGKKSAAENFIACVLSEEVQEKLPQIGMLSVSREVYGAEEPALQAAQSVLPERGVNVFLSEETRKELFSVSEAARKGDKNSAKILENILS</sequence>
<gene>
    <name evidence="2" type="ORF">H9741_02550</name>
</gene>
<comment type="caution">
    <text evidence="2">The sequence shown here is derived from an EMBL/GenBank/DDBJ whole genome shotgun (WGS) entry which is preliminary data.</text>
</comment>
<dbReference type="Proteomes" id="UP000824204">
    <property type="component" value="Unassembled WGS sequence"/>
</dbReference>
<protein>
    <recommendedName>
        <fullName evidence="4">Extracellular solute-binding protein</fullName>
    </recommendedName>
</protein>
<proteinExistence type="predicted"/>
<feature type="chain" id="PRO_5039219716" description="Extracellular solute-binding protein" evidence="1">
    <location>
        <begin position="29"/>
        <end position="330"/>
    </location>
</feature>
<feature type="signal peptide" evidence="1">
    <location>
        <begin position="1"/>
        <end position="28"/>
    </location>
</feature>
<dbReference type="EMBL" id="DXFX01000034">
    <property type="protein sequence ID" value="HIX07330.1"/>
    <property type="molecule type" value="Genomic_DNA"/>
</dbReference>
<evidence type="ECO:0000313" key="3">
    <source>
        <dbReference type="Proteomes" id="UP000824204"/>
    </source>
</evidence>
<organism evidence="2 3">
    <name type="scientific">Candidatus Borkfalkia faecipullorum</name>
    <dbReference type="NCBI Taxonomy" id="2838510"/>
    <lineage>
        <taxon>Bacteria</taxon>
        <taxon>Bacillati</taxon>
        <taxon>Bacillota</taxon>
        <taxon>Clostridia</taxon>
        <taxon>Christensenellales</taxon>
        <taxon>Christensenellaceae</taxon>
        <taxon>Candidatus Borkfalkia</taxon>
    </lineage>
</organism>
<evidence type="ECO:0008006" key="4">
    <source>
        <dbReference type="Google" id="ProtNLM"/>
    </source>
</evidence>
<reference evidence="2" key="2">
    <citation type="submission" date="2021-04" db="EMBL/GenBank/DDBJ databases">
        <authorList>
            <person name="Gilroy R."/>
        </authorList>
    </citation>
    <scope>NUCLEOTIDE SEQUENCE</scope>
    <source>
        <strain evidence="2">811</strain>
    </source>
</reference>
<evidence type="ECO:0000256" key="1">
    <source>
        <dbReference type="SAM" id="SignalP"/>
    </source>
</evidence>
<accession>A0A9D2AFU3</accession>
<dbReference type="PROSITE" id="PS51257">
    <property type="entry name" value="PROKAR_LIPOPROTEIN"/>
    <property type="match status" value="1"/>
</dbReference>